<accession>A0A165E251</accession>
<sequence>MTGLEHSHGCESPPGPDALVLSADDFDATYSQITLTFNGTGVTLFGTELGAPASFDLDPSPTTVTSTSTRNSRTSLPTAGPSEPASPPTSSPAPTPTLAPVNCDFVLTTLGGLVNRNHTLRVSLQAQGLLYIYNATVAHGLDSPAISTTPIELPQTPSTTHTTLTSSTTTRMTTPPIIATGHRDHAIAPYVAAPLGGIALLAVGVLAVWAHWKRRRQRRTAAEIRAYGLFVPASEAATSHGRKMQFFADKALPRLPPEAAGISSVQDPAALSDLGRAVEQAGFSVTALVTSLRLVHGAAAEVGDADRLGLGDHPPEYDHYASR</sequence>
<proteinExistence type="predicted"/>
<dbReference type="AlphaFoldDB" id="A0A165E251"/>
<evidence type="ECO:0000256" key="1">
    <source>
        <dbReference type="SAM" id="MobiDB-lite"/>
    </source>
</evidence>
<feature type="transmembrane region" description="Helical" evidence="2">
    <location>
        <begin position="187"/>
        <end position="209"/>
    </location>
</feature>
<keyword evidence="2" id="KW-1133">Transmembrane helix</keyword>
<organism evidence="3 4">
    <name type="scientific">Exidia glandulosa HHB12029</name>
    <dbReference type="NCBI Taxonomy" id="1314781"/>
    <lineage>
        <taxon>Eukaryota</taxon>
        <taxon>Fungi</taxon>
        <taxon>Dikarya</taxon>
        <taxon>Basidiomycota</taxon>
        <taxon>Agaricomycotina</taxon>
        <taxon>Agaricomycetes</taxon>
        <taxon>Auriculariales</taxon>
        <taxon>Exidiaceae</taxon>
        <taxon>Exidia</taxon>
    </lineage>
</organism>
<feature type="compositionally biased region" description="Low complexity" evidence="1">
    <location>
        <begin position="156"/>
        <end position="175"/>
    </location>
</feature>
<gene>
    <name evidence="3" type="ORF">EXIGLDRAFT_841131</name>
</gene>
<evidence type="ECO:0000256" key="2">
    <source>
        <dbReference type="SAM" id="Phobius"/>
    </source>
</evidence>
<feature type="compositionally biased region" description="Low complexity" evidence="1">
    <location>
        <begin position="59"/>
        <end position="83"/>
    </location>
</feature>
<name>A0A165E251_EXIGL</name>
<dbReference type="Proteomes" id="UP000077266">
    <property type="component" value="Unassembled WGS sequence"/>
</dbReference>
<keyword evidence="2" id="KW-0812">Transmembrane</keyword>
<evidence type="ECO:0000313" key="4">
    <source>
        <dbReference type="Proteomes" id="UP000077266"/>
    </source>
</evidence>
<evidence type="ECO:0000313" key="3">
    <source>
        <dbReference type="EMBL" id="KZV85901.1"/>
    </source>
</evidence>
<keyword evidence="4" id="KW-1185">Reference proteome</keyword>
<feature type="region of interest" description="Disordered" evidence="1">
    <location>
        <begin position="52"/>
        <end position="97"/>
    </location>
</feature>
<dbReference type="InParanoid" id="A0A165E251"/>
<protein>
    <submittedName>
        <fullName evidence="3">Uncharacterized protein</fullName>
    </submittedName>
</protein>
<dbReference type="EMBL" id="KV426172">
    <property type="protein sequence ID" value="KZV85901.1"/>
    <property type="molecule type" value="Genomic_DNA"/>
</dbReference>
<feature type="compositionally biased region" description="Pro residues" evidence="1">
    <location>
        <begin position="84"/>
        <end position="97"/>
    </location>
</feature>
<feature type="region of interest" description="Disordered" evidence="1">
    <location>
        <begin position="149"/>
        <end position="175"/>
    </location>
</feature>
<reference evidence="3 4" key="1">
    <citation type="journal article" date="2016" name="Mol. Biol. Evol.">
        <title>Comparative Genomics of Early-Diverging Mushroom-Forming Fungi Provides Insights into the Origins of Lignocellulose Decay Capabilities.</title>
        <authorList>
            <person name="Nagy L.G."/>
            <person name="Riley R."/>
            <person name="Tritt A."/>
            <person name="Adam C."/>
            <person name="Daum C."/>
            <person name="Floudas D."/>
            <person name="Sun H."/>
            <person name="Yadav J.S."/>
            <person name="Pangilinan J."/>
            <person name="Larsson K.H."/>
            <person name="Matsuura K."/>
            <person name="Barry K."/>
            <person name="Labutti K."/>
            <person name="Kuo R."/>
            <person name="Ohm R.A."/>
            <person name="Bhattacharya S.S."/>
            <person name="Shirouzu T."/>
            <person name="Yoshinaga Y."/>
            <person name="Martin F.M."/>
            <person name="Grigoriev I.V."/>
            <person name="Hibbett D.S."/>
        </authorList>
    </citation>
    <scope>NUCLEOTIDE SEQUENCE [LARGE SCALE GENOMIC DNA]</scope>
    <source>
        <strain evidence="3 4">HHB12029</strain>
    </source>
</reference>
<keyword evidence="2" id="KW-0472">Membrane</keyword>